<keyword evidence="3" id="KW-1185">Reference proteome</keyword>
<dbReference type="RefSeq" id="WP_006088202.1">
    <property type="nucleotide sequence ID" value="NZ_AOHW01000006.1"/>
</dbReference>
<accession>L9WBS9</accession>
<organism evidence="2 3">
    <name type="scientific">Natronorubrum tibetense GA33</name>
    <dbReference type="NCBI Taxonomy" id="1114856"/>
    <lineage>
        <taxon>Archaea</taxon>
        <taxon>Methanobacteriati</taxon>
        <taxon>Methanobacteriota</taxon>
        <taxon>Stenosarchaea group</taxon>
        <taxon>Halobacteria</taxon>
        <taxon>Halobacteriales</taxon>
        <taxon>Natrialbaceae</taxon>
        <taxon>Natronorubrum</taxon>
    </lineage>
</organism>
<name>L9WBS9_9EURY</name>
<evidence type="ECO:0000313" key="2">
    <source>
        <dbReference type="EMBL" id="ELY45768.1"/>
    </source>
</evidence>
<dbReference type="PATRIC" id="fig|1114856.3.peg.512"/>
<dbReference type="OrthoDB" id="378967at2157"/>
<dbReference type="Proteomes" id="UP000011599">
    <property type="component" value="Unassembled WGS sequence"/>
</dbReference>
<proteinExistence type="predicted"/>
<feature type="region of interest" description="Disordered" evidence="1">
    <location>
        <begin position="1"/>
        <end position="56"/>
    </location>
</feature>
<evidence type="ECO:0000256" key="1">
    <source>
        <dbReference type="SAM" id="MobiDB-lite"/>
    </source>
</evidence>
<evidence type="ECO:0000313" key="3">
    <source>
        <dbReference type="Proteomes" id="UP000011599"/>
    </source>
</evidence>
<dbReference type="EMBL" id="AOHW01000006">
    <property type="protein sequence ID" value="ELY45768.1"/>
    <property type="molecule type" value="Genomic_DNA"/>
</dbReference>
<gene>
    <name evidence="2" type="ORF">C496_02462</name>
</gene>
<comment type="caution">
    <text evidence="2">The sequence shown here is derived from an EMBL/GenBank/DDBJ whole genome shotgun (WGS) entry which is preliminary data.</text>
</comment>
<sequence length="69" mass="7295">MVTLFTPTDRSADDRDGGPPPSSGDLAGDNLEACGDLETRPTPAGREPATAAITPLETEWAVSRGYPWH</sequence>
<dbReference type="STRING" id="1114856.GCA_000383975_03737"/>
<protein>
    <submittedName>
        <fullName evidence="2">Uncharacterized protein</fullName>
    </submittedName>
</protein>
<dbReference type="AlphaFoldDB" id="L9WBS9"/>
<reference evidence="2 3" key="1">
    <citation type="journal article" date="2014" name="PLoS Genet.">
        <title>Phylogenetically driven sequencing of extremely halophilic archaea reveals strategies for static and dynamic osmo-response.</title>
        <authorList>
            <person name="Becker E.A."/>
            <person name="Seitzer P.M."/>
            <person name="Tritt A."/>
            <person name="Larsen D."/>
            <person name="Krusor M."/>
            <person name="Yao A.I."/>
            <person name="Wu D."/>
            <person name="Madern D."/>
            <person name="Eisen J.A."/>
            <person name="Darling A.E."/>
            <person name="Facciotti M.T."/>
        </authorList>
    </citation>
    <scope>NUCLEOTIDE SEQUENCE [LARGE SCALE GENOMIC DNA]</scope>
    <source>
        <strain evidence="2 3">GA33</strain>
    </source>
</reference>